<dbReference type="GO" id="GO:0015628">
    <property type="term" value="P:protein secretion by the type II secretion system"/>
    <property type="evidence" value="ECO:0007669"/>
    <property type="project" value="InterPro"/>
</dbReference>
<evidence type="ECO:0000256" key="9">
    <source>
        <dbReference type="ARBA" id="ARBA00023136"/>
    </source>
</evidence>
<dbReference type="Gene3D" id="2.10.70.20">
    <property type="entry name" value="gspk-gspi-gspj complex like domains"/>
    <property type="match status" value="1"/>
</dbReference>
<evidence type="ECO:0000256" key="10">
    <source>
        <dbReference type="SAM" id="Phobius"/>
    </source>
</evidence>
<dbReference type="NCBIfam" id="TIGR02532">
    <property type="entry name" value="IV_pilin_GFxxxE"/>
    <property type="match status" value="1"/>
</dbReference>
<keyword evidence="9 10" id="KW-0472">Membrane</keyword>
<keyword evidence="12" id="KW-1185">Reference proteome</keyword>
<dbReference type="PANTHER" id="PTHR39583:SF2">
    <property type="entry name" value="TYPE II SECRETION SYSTEM PROTEIN J"/>
    <property type="match status" value="1"/>
</dbReference>
<keyword evidence="6" id="KW-0997">Cell inner membrane</keyword>
<evidence type="ECO:0000256" key="8">
    <source>
        <dbReference type="ARBA" id="ARBA00022989"/>
    </source>
</evidence>
<dbReference type="InterPro" id="IPR010055">
    <property type="entry name" value="T2SS_protein-GspJ"/>
</dbReference>
<dbReference type="RefSeq" id="WP_184198343.1">
    <property type="nucleotide sequence ID" value="NZ_JACIIV010000011.1"/>
</dbReference>
<protein>
    <recommendedName>
        <fullName evidence="3">Type II secretion system protein J</fullName>
    </recommendedName>
</protein>
<comment type="similarity">
    <text evidence="2">Belongs to the GSP J family.</text>
</comment>
<dbReference type="Pfam" id="PF11612">
    <property type="entry name" value="T2SSJ"/>
    <property type="match status" value="1"/>
</dbReference>
<evidence type="ECO:0000256" key="5">
    <source>
        <dbReference type="ARBA" id="ARBA00022481"/>
    </source>
</evidence>
<dbReference type="PANTHER" id="PTHR39583">
    <property type="entry name" value="TYPE II SECRETION SYSTEM PROTEIN J-RELATED"/>
    <property type="match status" value="1"/>
</dbReference>
<accession>A0A841LCM0</accession>
<evidence type="ECO:0000256" key="4">
    <source>
        <dbReference type="ARBA" id="ARBA00022475"/>
    </source>
</evidence>
<keyword evidence="8 10" id="KW-1133">Transmembrane helix</keyword>
<dbReference type="GO" id="GO:0015627">
    <property type="term" value="C:type II protein secretion system complex"/>
    <property type="evidence" value="ECO:0007669"/>
    <property type="project" value="InterPro"/>
</dbReference>
<comment type="caution">
    <text evidence="11">The sequence shown here is derived from an EMBL/GenBank/DDBJ whole genome shotgun (WGS) entry which is preliminary data.</text>
</comment>
<dbReference type="EMBL" id="JACIIV010000011">
    <property type="protein sequence ID" value="MBB6227555.1"/>
    <property type="molecule type" value="Genomic_DNA"/>
</dbReference>
<dbReference type="Pfam" id="PF07963">
    <property type="entry name" value="N_methyl"/>
    <property type="match status" value="1"/>
</dbReference>
<dbReference type="InterPro" id="IPR045584">
    <property type="entry name" value="Pilin-like"/>
</dbReference>
<feature type="transmembrane region" description="Helical" evidence="10">
    <location>
        <begin position="12"/>
        <end position="33"/>
    </location>
</feature>
<evidence type="ECO:0000256" key="7">
    <source>
        <dbReference type="ARBA" id="ARBA00022692"/>
    </source>
</evidence>
<dbReference type="InterPro" id="IPR051621">
    <property type="entry name" value="T2SS_protein_J"/>
</dbReference>
<keyword evidence="7 10" id="KW-0812">Transmembrane</keyword>
<comment type="subcellular location">
    <subcellularLocation>
        <location evidence="1">Cell inner membrane</location>
        <topology evidence="1">Single-pass membrane protein</topology>
    </subcellularLocation>
</comment>
<sequence>MTRNGFTLVELMVALGLFGLIAGASVAMLAMAVNTRAATQGRLDGQAQLLQARALLNADLGQAVPRRWRDEAGRPQPAFASDPGSGLLLSVVRAGWSNPDGAPRASLQRVEWRLADGSLERRAAPMVDGAPLGPPARLLGQVRAIRMRVHTGGGWVDRWPPLGTAAGPNALPQAVELVIDSPETGEIRQLFLLPPAARQ</sequence>
<evidence type="ECO:0000313" key="11">
    <source>
        <dbReference type="EMBL" id="MBB6227555.1"/>
    </source>
</evidence>
<proteinExistence type="inferred from homology"/>
<reference evidence="11 12" key="1">
    <citation type="submission" date="2020-08" db="EMBL/GenBank/DDBJ databases">
        <title>Genomic Encyclopedia of Type Strains, Phase IV (KMG-IV): sequencing the most valuable type-strain genomes for metagenomic binning, comparative biology and taxonomic classification.</title>
        <authorList>
            <person name="Goeker M."/>
        </authorList>
    </citation>
    <scope>NUCLEOTIDE SEQUENCE [LARGE SCALE GENOMIC DNA]</scope>
    <source>
        <strain evidence="11 12">DSM 102189</strain>
    </source>
</reference>
<evidence type="ECO:0000256" key="2">
    <source>
        <dbReference type="ARBA" id="ARBA00011084"/>
    </source>
</evidence>
<dbReference type="InterPro" id="IPR012902">
    <property type="entry name" value="N_methyl_site"/>
</dbReference>
<organism evidence="11 12">
    <name type="scientific">Polymorphobacter multimanifer</name>
    <dbReference type="NCBI Taxonomy" id="1070431"/>
    <lineage>
        <taxon>Bacteria</taxon>
        <taxon>Pseudomonadati</taxon>
        <taxon>Pseudomonadota</taxon>
        <taxon>Alphaproteobacteria</taxon>
        <taxon>Sphingomonadales</taxon>
        <taxon>Sphingosinicellaceae</taxon>
        <taxon>Polymorphobacter</taxon>
    </lineage>
</organism>
<evidence type="ECO:0000256" key="3">
    <source>
        <dbReference type="ARBA" id="ARBA00021539"/>
    </source>
</evidence>
<dbReference type="GO" id="GO:0005886">
    <property type="term" value="C:plasma membrane"/>
    <property type="evidence" value="ECO:0007669"/>
    <property type="project" value="UniProtKB-SubCell"/>
</dbReference>
<dbReference type="AlphaFoldDB" id="A0A841LCM0"/>
<dbReference type="Proteomes" id="UP000538147">
    <property type="component" value="Unassembled WGS sequence"/>
</dbReference>
<dbReference type="NCBIfam" id="TIGR01711">
    <property type="entry name" value="gspJ"/>
    <property type="match status" value="1"/>
</dbReference>
<evidence type="ECO:0000256" key="6">
    <source>
        <dbReference type="ARBA" id="ARBA00022519"/>
    </source>
</evidence>
<evidence type="ECO:0000313" key="12">
    <source>
        <dbReference type="Proteomes" id="UP000538147"/>
    </source>
</evidence>
<evidence type="ECO:0000256" key="1">
    <source>
        <dbReference type="ARBA" id="ARBA00004377"/>
    </source>
</evidence>
<keyword evidence="4" id="KW-1003">Cell membrane</keyword>
<dbReference type="SUPFAM" id="SSF54523">
    <property type="entry name" value="Pili subunits"/>
    <property type="match status" value="1"/>
</dbReference>
<gene>
    <name evidence="11" type="ORF">FHS79_001724</name>
</gene>
<keyword evidence="5" id="KW-0488">Methylation</keyword>
<name>A0A841LCM0_9SPHN</name>
<dbReference type="Gene3D" id="3.10.610.10">
    <property type="entry name" value="GSPII I/J protein-like"/>
    <property type="match status" value="1"/>
</dbReference>